<dbReference type="InterPro" id="IPR050683">
    <property type="entry name" value="Bact_Polysacc_Export_ATP-bd"/>
</dbReference>
<accession>A0ABT4VPD7</accession>
<dbReference type="SMART" id="SM00382">
    <property type="entry name" value="AAA"/>
    <property type="match status" value="1"/>
</dbReference>
<keyword evidence="3" id="KW-0547">Nucleotide-binding</keyword>
<keyword evidence="4 7" id="KW-0067">ATP-binding</keyword>
<evidence type="ECO:0000256" key="3">
    <source>
        <dbReference type="ARBA" id="ARBA00022741"/>
    </source>
</evidence>
<dbReference type="Gene3D" id="3.40.50.300">
    <property type="entry name" value="P-loop containing nucleotide triphosphate hydrolases"/>
    <property type="match status" value="1"/>
</dbReference>
<keyword evidence="2" id="KW-0813">Transport</keyword>
<name>A0ABT4VPD7_9HYPH</name>
<dbReference type="InterPro" id="IPR003439">
    <property type="entry name" value="ABC_transporter-like_ATP-bd"/>
</dbReference>
<reference evidence="7" key="1">
    <citation type="submission" date="2022-11" db="EMBL/GenBank/DDBJ databases">
        <title>Hoeflea poritis sp. nov., isolated from scleractinian coral Porites lutea.</title>
        <authorList>
            <person name="Zhang G."/>
            <person name="Wei Q."/>
            <person name="Cai L."/>
        </authorList>
    </citation>
    <scope>NUCLEOTIDE SEQUENCE</scope>
    <source>
        <strain evidence="7">E7-10</strain>
    </source>
</reference>
<evidence type="ECO:0000313" key="8">
    <source>
        <dbReference type="Proteomes" id="UP001148313"/>
    </source>
</evidence>
<dbReference type="RefSeq" id="WP_271090323.1">
    <property type="nucleotide sequence ID" value="NZ_JAPJZH010000008.1"/>
</dbReference>
<organism evidence="7 8">
    <name type="scientific">Hoeflea poritis</name>
    <dbReference type="NCBI Taxonomy" id="2993659"/>
    <lineage>
        <taxon>Bacteria</taxon>
        <taxon>Pseudomonadati</taxon>
        <taxon>Pseudomonadota</taxon>
        <taxon>Alphaproteobacteria</taxon>
        <taxon>Hyphomicrobiales</taxon>
        <taxon>Rhizobiaceae</taxon>
        <taxon>Hoeflea</taxon>
    </lineage>
</organism>
<evidence type="ECO:0000259" key="6">
    <source>
        <dbReference type="PROSITE" id="PS50893"/>
    </source>
</evidence>
<comment type="caution">
    <text evidence="7">The sequence shown here is derived from an EMBL/GenBank/DDBJ whole genome shotgun (WGS) entry which is preliminary data.</text>
</comment>
<dbReference type="InterPro" id="IPR003593">
    <property type="entry name" value="AAA+_ATPase"/>
</dbReference>
<dbReference type="PROSITE" id="PS50893">
    <property type="entry name" value="ABC_TRANSPORTER_2"/>
    <property type="match status" value="1"/>
</dbReference>
<keyword evidence="8" id="KW-1185">Reference proteome</keyword>
<evidence type="ECO:0000256" key="2">
    <source>
        <dbReference type="ARBA" id="ARBA00022448"/>
    </source>
</evidence>
<evidence type="ECO:0000256" key="1">
    <source>
        <dbReference type="ARBA" id="ARBA00005417"/>
    </source>
</evidence>
<dbReference type="InterPro" id="IPR015860">
    <property type="entry name" value="ABC_transpr_TagH-like"/>
</dbReference>
<dbReference type="PANTHER" id="PTHR46743:SF2">
    <property type="entry name" value="TEICHOIC ACIDS EXPORT ATP-BINDING PROTEIN TAGH"/>
    <property type="match status" value="1"/>
</dbReference>
<proteinExistence type="inferred from homology"/>
<feature type="region of interest" description="Disordered" evidence="5">
    <location>
        <begin position="271"/>
        <end position="292"/>
    </location>
</feature>
<dbReference type="Pfam" id="PF14524">
    <property type="entry name" value="Wzt_C"/>
    <property type="match status" value="1"/>
</dbReference>
<dbReference type="Gene3D" id="2.70.50.60">
    <property type="entry name" value="abc- transporter (atp binding component) like domain"/>
    <property type="match status" value="1"/>
</dbReference>
<dbReference type="CDD" id="cd10147">
    <property type="entry name" value="Wzt_C-like"/>
    <property type="match status" value="1"/>
</dbReference>
<dbReference type="Proteomes" id="UP001148313">
    <property type="component" value="Unassembled WGS sequence"/>
</dbReference>
<dbReference type="CDD" id="cd03220">
    <property type="entry name" value="ABC_KpsT_Wzt"/>
    <property type="match status" value="1"/>
</dbReference>
<dbReference type="SUPFAM" id="SSF52540">
    <property type="entry name" value="P-loop containing nucleoside triphosphate hydrolases"/>
    <property type="match status" value="1"/>
</dbReference>
<dbReference type="InterPro" id="IPR029439">
    <property type="entry name" value="Wzt_C"/>
</dbReference>
<dbReference type="PANTHER" id="PTHR46743">
    <property type="entry name" value="TEICHOIC ACIDS EXPORT ATP-BINDING PROTEIN TAGH"/>
    <property type="match status" value="1"/>
</dbReference>
<protein>
    <submittedName>
        <fullName evidence="7">ABC transporter ATP-binding protein</fullName>
    </submittedName>
</protein>
<feature type="compositionally biased region" description="Low complexity" evidence="5">
    <location>
        <begin position="281"/>
        <end position="292"/>
    </location>
</feature>
<dbReference type="EMBL" id="JAPJZH010000008">
    <property type="protein sequence ID" value="MDA4846556.1"/>
    <property type="molecule type" value="Genomic_DNA"/>
</dbReference>
<gene>
    <name evidence="7" type="ORF">OOZ53_14425</name>
</gene>
<dbReference type="GO" id="GO:0005524">
    <property type="term" value="F:ATP binding"/>
    <property type="evidence" value="ECO:0007669"/>
    <property type="project" value="UniProtKB-KW"/>
</dbReference>
<evidence type="ECO:0000256" key="5">
    <source>
        <dbReference type="SAM" id="MobiDB-lite"/>
    </source>
</evidence>
<sequence>MSSNDVAIRVRNISKHYLIFERPEDRLKQMVVPRLQRLVGRQQRSYFTDFAALKGISFDVKRGETVGIIGRNGCGKSTLLQVVCGILQPSSGTIEVNGRVAALLELGAGFNPDFTGRENVYINAAILGLSRAETERRFDSIASFADIGMFIDQPIKTYSSGMYVRLAFAVATSVDPDVLVIDEALAVGDEAFQRKCFARIEDIKDRGGTVLFVSHNGQSIVQLCDGAMLLDRGQIILEGQPSKVVSQYQRLMNLNGDEAEPVRDEILAMDGWSGETPTPNSKSAAGKSGVSAKHVNGSSAILDDDRASYDPHIKSPSRVEYESKGARICDIRVVTAEGREVNVLVSGRRYIYEYTVHFESMIRNVGFGMMIKSLQGLEIGGGATDFKKDLVLETAEAGTSYRVRFDLRWPLNPGTYFLNAGVTGSTGENHDYAHRQLDAYAVRILPVAEAVATGYVDFDARPDYELLRS</sequence>
<dbReference type="Pfam" id="PF00005">
    <property type="entry name" value="ABC_tran"/>
    <property type="match status" value="1"/>
</dbReference>
<dbReference type="InterPro" id="IPR027417">
    <property type="entry name" value="P-loop_NTPase"/>
</dbReference>
<feature type="domain" description="ABC transporter" evidence="6">
    <location>
        <begin position="33"/>
        <end position="257"/>
    </location>
</feature>
<comment type="similarity">
    <text evidence="1">Belongs to the ABC transporter superfamily.</text>
</comment>
<evidence type="ECO:0000313" key="7">
    <source>
        <dbReference type="EMBL" id="MDA4846556.1"/>
    </source>
</evidence>
<evidence type="ECO:0000256" key="4">
    <source>
        <dbReference type="ARBA" id="ARBA00022840"/>
    </source>
</evidence>